<protein>
    <submittedName>
        <fullName evidence="2">Uncharacterized protein</fullName>
    </submittedName>
</protein>
<evidence type="ECO:0000313" key="3">
    <source>
        <dbReference type="Proteomes" id="UP000297475"/>
    </source>
</evidence>
<keyword evidence="3" id="KW-1185">Reference proteome</keyword>
<reference evidence="2 3" key="1">
    <citation type="submission" date="2019-04" db="EMBL/GenBank/DDBJ databases">
        <title>Natronospirillum operosus gen. nov., sp. nov., a haloalkaliphilic satellite isolated from decaying biomass of laboratory culture of cyanobacterium Geitlerinema sp. and proposal of Natronospirillaceae fam. nov. and Saccharospirillaceae fam. nov.</title>
        <authorList>
            <person name="Kevbrin V."/>
            <person name="Boltyanskaya Y."/>
            <person name="Koziaeva V."/>
            <person name="Grouzdev D.S."/>
            <person name="Park M."/>
            <person name="Cho J."/>
        </authorList>
    </citation>
    <scope>NUCLEOTIDE SEQUENCE [LARGE SCALE GENOMIC DNA]</scope>
    <source>
        <strain evidence="2 3">G-116</strain>
    </source>
</reference>
<proteinExistence type="predicted"/>
<evidence type="ECO:0000313" key="2">
    <source>
        <dbReference type="EMBL" id="TGG94159.1"/>
    </source>
</evidence>
<organism evidence="2 3">
    <name type="scientific">Natronospirillum operosum</name>
    <dbReference type="NCBI Taxonomy" id="2759953"/>
    <lineage>
        <taxon>Bacteria</taxon>
        <taxon>Pseudomonadati</taxon>
        <taxon>Pseudomonadota</taxon>
        <taxon>Gammaproteobacteria</taxon>
        <taxon>Oceanospirillales</taxon>
        <taxon>Natronospirillaceae</taxon>
        <taxon>Natronospirillum</taxon>
    </lineage>
</organism>
<sequence length="160" mass="18437">MRDWRKELAWALGAALLMLGLQYYQSGHLQLTGTTWLLVLFPLVLALGISLYRYYRIRKLGGIPEVRTEHRAVVDIRLDAEQAMPAIEAVAKRFATYSFHRNYIDLNLTDHEWLELQHAGDTLYLMPEQRGRSVVVHLRSPCQLTLLRCQRALEACGRAC</sequence>
<keyword evidence="1" id="KW-0472">Membrane</keyword>
<gene>
    <name evidence="2" type="ORF">E4656_08295</name>
</gene>
<dbReference type="EMBL" id="SRMF01000002">
    <property type="protein sequence ID" value="TGG94159.1"/>
    <property type="molecule type" value="Genomic_DNA"/>
</dbReference>
<keyword evidence="1" id="KW-0812">Transmembrane</keyword>
<comment type="caution">
    <text evidence="2">The sequence shown here is derived from an EMBL/GenBank/DDBJ whole genome shotgun (WGS) entry which is preliminary data.</text>
</comment>
<dbReference type="Proteomes" id="UP000297475">
    <property type="component" value="Unassembled WGS sequence"/>
</dbReference>
<name>A0A4Z0WAE4_9GAMM</name>
<dbReference type="AlphaFoldDB" id="A0A4Z0WAE4"/>
<feature type="transmembrane region" description="Helical" evidence="1">
    <location>
        <begin position="36"/>
        <end position="55"/>
    </location>
</feature>
<keyword evidence="1" id="KW-1133">Transmembrane helix</keyword>
<evidence type="ECO:0000256" key="1">
    <source>
        <dbReference type="SAM" id="Phobius"/>
    </source>
</evidence>
<dbReference type="RefSeq" id="WP_135482727.1">
    <property type="nucleotide sequence ID" value="NZ_SRMF01000002.1"/>
</dbReference>
<feature type="transmembrane region" description="Helical" evidence="1">
    <location>
        <begin position="7"/>
        <end position="24"/>
    </location>
</feature>
<accession>A0A4Z0WAE4</accession>